<name>A0A4R3LBU2_9BACL</name>
<proteinExistence type="predicted"/>
<evidence type="ECO:0000313" key="1">
    <source>
        <dbReference type="EMBL" id="TCS94986.1"/>
    </source>
</evidence>
<protein>
    <submittedName>
        <fullName evidence="1">Uncharacterized protein</fullName>
    </submittedName>
</protein>
<reference evidence="1 2" key="1">
    <citation type="submission" date="2019-03" db="EMBL/GenBank/DDBJ databases">
        <title>Genomic Encyclopedia of Type Strains, Phase IV (KMG-IV): sequencing the most valuable type-strain genomes for metagenomic binning, comparative biology and taxonomic classification.</title>
        <authorList>
            <person name="Goeker M."/>
        </authorList>
    </citation>
    <scope>NUCLEOTIDE SEQUENCE [LARGE SCALE GENOMIC DNA]</scope>
    <source>
        <strain evidence="1 2">DSM 45707</strain>
    </source>
</reference>
<dbReference type="AlphaFoldDB" id="A0A4R3LBU2"/>
<organism evidence="1 2">
    <name type="scientific">Hazenella coriacea</name>
    <dbReference type="NCBI Taxonomy" id="1179467"/>
    <lineage>
        <taxon>Bacteria</taxon>
        <taxon>Bacillati</taxon>
        <taxon>Bacillota</taxon>
        <taxon>Bacilli</taxon>
        <taxon>Bacillales</taxon>
        <taxon>Thermoactinomycetaceae</taxon>
        <taxon>Hazenella</taxon>
    </lineage>
</organism>
<dbReference type="EMBL" id="SMAG01000003">
    <property type="protein sequence ID" value="TCS94986.1"/>
    <property type="molecule type" value="Genomic_DNA"/>
</dbReference>
<sequence length="35" mass="4027">MSKIDQVVELLKFQIQEEKYVAGEKLSSEQELAKS</sequence>
<comment type="caution">
    <text evidence="1">The sequence shown here is derived from an EMBL/GenBank/DDBJ whole genome shotgun (WGS) entry which is preliminary data.</text>
</comment>
<gene>
    <name evidence="1" type="ORF">EDD58_103411</name>
</gene>
<dbReference type="Proteomes" id="UP000294937">
    <property type="component" value="Unassembled WGS sequence"/>
</dbReference>
<evidence type="ECO:0000313" key="2">
    <source>
        <dbReference type="Proteomes" id="UP000294937"/>
    </source>
</evidence>
<accession>A0A4R3LBU2</accession>
<keyword evidence="2" id="KW-1185">Reference proteome</keyword>